<gene>
    <name evidence="1" type="ORF">N482_11600</name>
</gene>
<reference evidence="1 2" key="1">
    <citation type="submission" date="2013-07" db="EMBL/GenBank/DDBJ databases">
        <title>Comparative Genomic and Metabolomic Analysis of Twelve Strains of Pseudoalteromonas luteoviolacea.</title>
        <authorList>
            <person name="Vynne N.G."/>
            <person name="Mansson M."/>
            <person name="Gram L."/>
        </authorList>
    </citation>
    <scope>NUCLEOTIDE SEQUENCE [LARGE SCALE GENOMIC DNA]</scope>
    <source>
        <strain evidence="1 2">NCIMB 1942</strain>
    </source>
</reference>
<accession>A0A167BMW6</accession>
<name>A0A167BMW6_9GAMM</name>
<organism evidence="1 2">
    <name type="scientific">Pseudoalteromonas luteoviolacea NCIMB 1942</name>
    <dbReference type="NCBI Taxonomy" id="1365253"/>
    <lineage>
        <taxon>Bacteria</taxon>
        <taxon>Pseudomonadati</taxon>
        <taxon>Pseudomonadota</taxon>
        <taxon>Gammaproteobacteria</taxon>
        <taxon>Alteromonadales</taxon>
        <taxon>Pseudoalteromonadaceae</taxon>
        <taxon>Pseudoalteromonas</taxon>
    </lineage>
</organism>
<dbReference type="Proteomes" id="UP000076587">
    <property type="component" value="Unassembled WGS sequence"/>
</dbReference>
<evidence type="ECO:0000313" key="1">
    <source>
        <dbReference type="EMBL" id="KZN46714.1"/>
    </source>
</evidence>
<protein>
    <submittedName>
        <fullName evidence="1">Uncharacterized protein</fullName>
    </submittedName>
</protein>
<evidence type="ECO:0000313" key="2">
    <source>
        <dbReference type="Proteomes" id="UP000076587"/>
    </source>
</evidence>
<comment type="caution">
    <text evidence="1">The sequence shown here is derived from an EMBL/GenBank/DDBJ whole genome shotgun (WGS) entry which is preliminary data.</text>
</comment>
<proteinExistence type="predicted"/>
<dbReference type="RefSeq" id="WP_063377421.1">
    <property type="nucleotide sequence ID" value="NZ_AUXT01000164.1"/>
</dbReference>
<dbReference type="PATRIC" id="fig|1365253.3.peg.2836"/>
<dbReference type="EMBL" id="AUXT01000164">
    <property type="protein sequence ID" value="KZN46714.1"/>
    <property type="molecule type" value="Genomic_DNA"/>
</dbReference>
<dbReference type="AlphaFoldDB" id="A0A167BMW6"/>
<sequence>MEAIIFHERLYEFKKVESLLVDAKVLMNPYAIESEETYKLENYLLNPGQRVSCLLDRNIVSYLIDLAKGIQLSDNFEQSRCHRLAAGLQAFFNAAKITSEPGLSYHEYIERTSVKAADLDLSYFRSADNIDANYYLDICLNKISSIPKTIVPTFESGELISFDESYRVKGFEFNIVVIKKALCIRAQCKNDYEAVVMLLDWMFEEYVFCAPGFYFMAIYFSHKRIPKMLKSQSVLDVRNAAWDLALLQQWISLANNDTGQAWYLATMDKAIREVANLMLIKSTETEKDYFERLQYEFSLMWGKKFGGGRKLFKRLTFWMENPEHPQRKAYRSKNNDNEYMLTLRTSVDEEYKRLATP</sequence>
<dbReference type="OrthoDB" id="7067515at2"/>